<dbReference type="GO" id="GO:0016787">
    <property type="term" value="F:hydrolase activity"/>
    <property type="evidence" value="ECO:0007669"/>
    <property type="project" value="UniProtKB-KW"/>
</dbReference>
<dbReference type="InterPro" id="IPR050309">
    <property type="entry name" value="Type-B_Carboxylest/Lipase"/>
</dbReference>
<name>A0A2R7YT18_9ACTN</name>
<dbReference type="PROSITE" id="PS00122">
    <property type="entry name" value="CARBOXYLESTERASE_B_1"/>
    <property type="match status" value="1"/>
</dbReference>
<dbReference type="Proteomes" id="UP000244867">
    <property type="component" value="Unassembled WGS sequence"/>
</dbReference>
<sequence length="524" mass="56259">MSMKSIVVTESGRLAGDASPGSGVRRYLGIPYAAAPVGSLRWRPPQPASAWDGVRDADRFGPSAVQGPPPKESLYNGGEEEFSEDCLNLNVWTGPESSTDRPVLVWLHFGAYQFGSAANPIYDGARLAEAGVTVVTVNSRLGRLGYFAHPELSAESEHGVSGNYGLLDQIAALQWVQRNIAAFGGSPDNVTLGGVSAGGHSVHNLLSSPLAAGLFHRAIAQSGPGASKAVQGHGHVAHLQDLASAEATGVELSELVGATSVEQLRALPLEELLTPQLPRTEGVWTFDLIPGAQVSLKVFDAAYPVVDGHVLPTAVVSAYADGKTHPVPMLVGNVGNEASGLPYISNLADYESWATEAFGDGATELLRLYPATTDAEAQQASWELLADHVFVSSGWTAARLQRHVAPVWHYRFLRKPPIPQDSDIIERAYAGAFHGADVYYAFGTYGARDWPWSDEDRSLSDRMMCSWVSFVRDGDPTAGGAILWPLFDPSAPTSRIWDAEDRIDDISRRDRMAFWDAWNGIDAG</sequence>
<dbReference type="EMBL" id="PYXZ01000010">
    <property type="protein sequence ID" value="PUA79530.1"/>
    <property type="molecule type" value="Genomic_DNA"/>
</dbReference>
<keyword evidence="2 3" id="KW-0378">Hydrolase</keyword>
<feature type="domain" description="Carboxylesterase type B" evidence="4">
    <location>
        <begin position="5"/>
        <end position="515"/>
    </location>
</feature>
<dbReference type="InterPro" id="IPR019826">
    <property type="entry name" value="Carboxylesterase_B_AS"/>
</dbReference>
<dbReference type="Gene3D" id="3.40.50.1820">
    <property type="entry name" value="alpha/beta hydrolase"/>
    <property type="match status" value="1"/>
</dbReference>
<evidence type="ECO:0000259" key="4">
    <source>
        <dbReference type="Pfam" id="PF00135"/>
    </source>
</evidence>
<accession>A0A2R7YT18</accession>
<evidence type="ECO:0000313" key="6">
    <source>
        <dbReference type="Proteomes" id="UP000244867"/>
    </source>
</evidence>
<comment type="similarity">
    <text evidence="1 3">Belongs to the type-B carboxylesterase/lipase family.</text>
</comment>
<dbReference type="EC" id="3.1.1.-" evidence="3"/>
<dbReference type="AlphaFoldDB" id="A0A2R7YT18"/>
<proteinExistence type="inferred from homology"/>
<dbReference type="Pfam" id="PF00135">
    <property type="entry name" value="COesterase"/>
    <property type="match status" value="1"/>
</dbReference>
<evidence type="ECO:0000256" key="1">
    <source>
        <dbReference type="ARBA" id="ARBA00005964"/>
    </source>
</evidence>
<evidence type="ECO:0000313" key="5">
    <source>
        <dbReference type="EMBL" id="PUA79530.1"/>
    </source>
</evidence>
<gene>
    <name evidence="5" type="ORF">C7S10_19405</name>
</gene>
<evidence type="ECO:0000256" key="3">
    <source>
        <dbReference type="RuleBase" id="RU361235"/>
    </source>
</evidence>
<comment type="caution">
    <text evidence="5">The sequence shown here is derived from an EMBL/GenBank/DDBJ whole genome shotgun (WGS) entry which is preliminary data.</text>
</comment>
<dbReference type="SUPFAM" id="SSF53474">
    <property type="entry name" value="alpha/beta-Hydrolases"/>
    <property type="match status" value="1"/>
</dbReference>
<protein>
    <recommendedName>
        <fullName evidence="3">Carboxylic ester hydrolase</fullName>
        <ecNumber evidence="3">3.1.1.-</ecNumber>
    </recommendedName>
</protein>
<dbReference type="InterPro" id="IPR029058">
    <property type="entry name" value="AB_hydrolase_fold"/>
</dbReference>
<dbReference type="PANTHER" id="PTHR11559">
    <property type="entry name" value="CARBOXYLESTERASE"/>
    <property type="match status" value="1"/>
</dbReference>
<reference evidence="5 6" key="1">
    <citation type="submission" date="2018-03" db="EMBL/GenBank/DDBJ databases">
        <authorList>
            <person name="Keele B.F."/>
        </authorList>
    </citation>
    <scope>NUCLEOTIDE SEQUENCE [LARGE SCALE GENOMIC DNA]</scope>
    <source>
        <strain evidence="5 6">IB-3</strain>
    </source>
</reference>
<organism evidence="5 6">
    <name type="scientific">Nocardioides currus</name>
    <dbReference type="NCBI Taxonomy" id="2133958"/>
    <lineage>
        <taxon>Bacteria</taxon>
        <taxon>Bacillati</taxon>
        <taxon>Actinomycetota</taxon>
        <taxon>Actinomycetes</taxon>
        <taxon>Propionibacteriales</taxon>
        <taxon>Nocardioidaceae</taxon>
        <taxon>Nocardioides</taxon>
    </lineage>
</organism>
<dbReference type="InterPro" id="IPR002018">
    <property type="entry name" value="CarbesteraseB"/>
</dbReference>
<dbReference type="OrthoDB" id="3199405at2"/>
<evidence type="ECO:0000256" key="2">
    <source>
        <dbReference type="ARBA" id="ARBA00022801"/>
    </source>
</evidence>
<keyword evidence="6" id="KW-1185">Reference proteome</keyword>